<gene>
    <name evidence="3" type="ORF">Plec18167_005395</name>
</gene>
<feature type="signal peptide" evidence="1">
    <location>
        <begin position="1"/>
        <end position="30"/>
    </location>
</feature>
<dbReference type="InterPro" id="IPR037050">
    <property type="entry name" value="DUF1254_sf"/>
</dbReference>
<dbReference type="Proteomes" id="UP001583193">
    <property type="component" value="Unassembled WGS sequence"/>
</dbReference>
<dbReference type="EMBL" id="JAVDPF010000016">
    <property type="protein sequence ID" value="KAL1876132.1"/>
    <property type="molecule type" value="Genomic_DNA"/>
</dbReference>
<dbReference type="SUPFAM" id="SSF160935">
    <property type="entry name" value="VPA0735-like"/>
    <property type="match status" value="1"/>
</dbReference>
<organism evidence="3 4">
    <name type="scientific">Paecilomyces lecythidis</name>
    <dbReference type="NCBI Taxonomy" id="3004212"/>
    <lineage>
        <taxon>Eukaryota</taxon>
        <taxon>Fungi</taxon>
        <taxon>Dikarya</taxon>
        <taxon>Ascomycota</taxon>
        <taxon>Pezizomycotina</taxon>
        <taxon>Eurotiomycetes</taxon>
        <taxon>Eurotiomycetidae</taxon>
        <taxon>Eurotiales</taxon>
        <taxon>Thermoascaceae</taxon>
        <taxon>Paecilomyces</taxon>
    </lineage>
</organism>
<dbReference type="Pfam" id="PF06863">
    <property type="entry name" value="DUF1254"/>
    <property type="match status" value="1"/>
</dbReference>
<dbReference type="PANTHER" id="PTHR36509">
    <property type="entry name" value="BLL3101 PROTEIN"/>
    <property type="match status" value="1"/>
</dbReference>
<dbReference type="PANTHER" id="PTHR36509:SF2">
    <property type="entry name" value="BLL3101 PROTEIN"/>
    <property type="match status" value="1"/>
</dbReference>
<evidence type="ECO:0000259" key="2">
    <source>
        <dbReference type="Pfam" id="PF06863"/>
    </source>
</evidence>
<keyword evidence="4" id="KW-1185">Reference proteome</keyword>
<protein>
    <recommendedName>
        <fullName evidence="2">DUF1254 domain-containing protein</fullName>
    </recommendedName>
</protein>
<evidence type="ECO:0000313" key="4">
    <source>
        <dbReference type="Proteomes" id="UP001583193"/>
    </source>
</evidence>
<dbReference type="Gene3D" id="2.60.40.1610">
    <property type="entry name" value="Domain of unknown function DUF1254"/>
    <property type="match status" value="1"/>
</dbReference>
<evidence type="ECO:0000256" key="1">
    <source>
        <dbReference type="SAM" id="SignalP"/>
    </source>
</evidence>
<evidence type="ECO:0000313" key="3">
    <source>
        <dbReference type="EMBL" id="KAL1876132.1"/>
    </source>
</evidence>
<proteinExistence type="predicted"/>
<feature type="domain" description="DUF1254" evidence="2">
    <location>
        <begin position="56"/>
        <end position="118"/>
    </location>
</feature>
<dbReference type="InterPro" id="IPR010679">
    <property type="entry name" value="DUF1254"/>
</dbReference>
<name>A0ABR3XKA2_9EURO</name>
<sequence length="136" mass="14694">MKLPMLGKTVLGGVVFAFTSLASLSEVAEGTEFTLAAQYGYPLLPFARGAVSVLSLAVVRPNVDTLYSTAVIDLSHDVVVDIPIVKDRYWVFPFYDAYGNNYVNLGSVENSTAGKYILRFNANCSQESGVRLSGLC</sequence>
<keyword evidence="1" id="KW-0732">Signal</keyword>
<accession>A0ABR3XKA2</accession>
<reference evidence="3 4" key="1">
    <citation type="journal article" date="2024" name="IMA Fungus">
        <title>IMA Genome - F19 : A genome assembly and annotation guide to empower mycologists, including annotated draft genome sequences of Ceratocystis pirilliformis, Diaporthe australafricana, Fusarium ophioides, Paecilomyces lecythidis, and Sporothrix stenoceras.</title>
        <authorList>
            <person name="Aylward J."/>
            <person name="Wilson A.M."/>
            <person name="Visagie C.M."/>
            <person name="Spraker J."/>
            <person name="Barnes I."/>
            <person name="Buitendag C."/>
            <person name="Ceriani C."/>
            <person name="Del Mar Angel L."/>
            <person name="du Plessis D."/>
            <person name="Fuchs T."/>
            <person name="Gasser K."/>
            <person name="Kramer D."/>
            <person name="Li W."/>
            <person name="Munsamy K."/>
            <person name="Piso A."/>
            <person name="Price J.L."/>
            <person name="Sonnekus B."/>
            <person name="Thomas C."/>
            <person name="van der Nest A."/>
            <person name="van Dijk A."/>
            <person name="van Heerden A."/>
            <person name="van Vuuren N."/>
            <person name="Yilmaz N."/>
            <person name="Duong T.A."/>
            <person name="van der Merwe N.A."/>
            <person name="Wingfield M.J."/>
            <person name="Wingfield B.D."/>
        </authorList>
    </citation>
    <scope>NUCLEOTIDE SEQUENCE [LARGE SCALE GENOMIC DNA]</scope>
    <source>
        <strain evidence="3 4">CMW 18167</strain>
    </source>
</reference>
<comment type="caution">
    <text evidence="3">The sequence shown here is derived from an EMBL/GenBank/DDBJ whole genome shotgun (WGS) entry which is preliminary data.</text>
</comment>
<feature type="chain" id="PRO_5045713541" description="DUF1254 domain-containing protein" evidence="1">
    <location>
        <begin position="31"/>
        <end position="136"/>
    </location>
</feature>